<name>I0Z0M6_COCSC</name>
<dbReference type="AlphaFoldDB" id="I0Z0M6"/>
<sequence length="745" mass="82155">MQGRKIPAVVPGTILTTLIQNWIHPDPDIGLNQSRIPDIFHAGRNVYTYWFCNSLRVPQGTGLQQGGRVRLILHGINYSGRIFIDGDEVLGGAPIKGMYLRHTVDITQQLKQCETDECSLAVLVSPPDHVGCVDKGGQGGDHMIAKDVTAPYVEGWDWILPVPDRNTGIWDHVELLTTGPVALQHPYVFAERVTPEQPLSKGASIRSEVTLDNSTSKTWSGVITAKIWPVEGPHCRQDTAHRTQAAVPGRSTACGQSYRPAGKHADMEAGYACRTGRAVVQWTECVVVPPGSTVHNLKPCLIEKPALWWPIHLGGQALYHLEVTLHLDGFGLSDRVVQRFGIREIESRIDQDLEGHTFYVNGVKVFIRGGNYIASDWMLRWSTQRYRDEVRMHAEMGLNMIRLWAGAACARAPFYEACDEAGILVWQEFWITGDCNGRGATPDSPVSDHSWPLDHALYVASAADTVRRLRSHACVALWCGGNEQVPAADLDAALCAMLPQRPLGDTAPSASMCADLEGACLADVPCNLDSTRAYVSGSLWSGFGQGHGDFSDGPYGIQEPASFFDPAFYRWPFNPEVGSVGVPEAETMRDIFPDPAQAAPPEYHRLPSGLVEEVPNAAWQAHTYISYGDPPKGVRNQILLYGEPSSLEDFCGLAQIANYVQYRALMEGWASGMWERFTGLLLWKTQNPWAGLRGQMYDWRLAQTGGFYGVRCACQPLHVQLNLHTMQARPTPSATYTFLPPGTQN</sequence>
<protein>
    <submittedName>
        <fullName evidence="5">Glycoside hydrolase</fullName>
    </submittedName>
</protein>
<dbReference type="OrthoDB" id="408532at2759"/>
<dbReference type="InterPro" id="IPR013783">
    <property type="entry name" value="Ig-like_fold"/>
</dbReference>
<dbReference type="SUPFAM" id="SSF51445">
    <property type="entry name" value="(Trans)glycosidases"/>
    <property type="match status" value="1"/>
</dbReference>
<dbReference type="PANTHER" id="PTHR43536">
    <property type="entry name" value="MANNOSYLGLYCOPROTEIN ENDO-BETA-MANNOSIDASE"/>
    <property type="match status" value="1"/>
</dbReference>
<keyword evidence="6" id="KW-1185">Reference proteome</keyword>
<dbReference type="Pfam" id="PF22666">
    <property type="entry name" value="Glyco_hydro_2_N2"/>
    <property type="match status" value="1"/>
</dbReference>
<dbReference type="Gene3D" id="2.60.120.260">
    <property type="entry name" value="Galactose-binding domain-like"/>
    <property type="match status" value="1"/>
</dbReference>
<evidence type="ECO:0000313" key="6">
    <source>
        <dbReference type="Proteomes" id="UP000007264"/>
    </source>
</evidence>
<dbReference type="Gene3D" id="3.20.20.80">
    <property type="entry name" value="Glycosidases"/>
    <property type="match status" value="1"/>
</dbReference>
<comment type="caution">
    <text evidence="5">The sequence shown here is derived from an EMBL/GenBank/DDBJ whole genome shotgun (WGS) entry which is preliminary data.</text>
</comment>
<dbReference type="EMBL" id="AGSI01000006">
    <property type="protein sequence ID" value="EIE24195.1"/>
    <property type="molecule type" value="Genomic_DNA"/>
</dbReference>
<reference evidence="5 6" key="1">
    <citation type="journal article" date="2012" name="Genome Biol.">
        <title>The genome of the polar eukaryotic microalga coccomyxa subellipsoidea reveals traits of cold adaptation.</title>
        <authorList>
            <person name="Blanc G."/>
            <person name="Agarkova I."/>
            <person name="Grimwood J."/>
            <person name="Kuo A."/>
            <person name="Brueggeman A."/>
            <person name="Dunigan D."/>
            <person name="Gurnon J."/>
            <person name="Ladunga I."/>
            <person name="Lindquist E."/>
            <person name="Lucas S."/>
            <person name="Pangilinan J."/>
            <person name="Proschold T."/>
            <person name="Salamov A."/>
            <person name="Schmutz J."/>
            <person name="Weeks D."/>
            <person name="Yamada T."/>
            <person name="Claverie J.M."/>
            <person name="Grigoriev I."/>
            <person name="Van Etten J."/>
            <person name="Lomsadze A."/>
            <person name="Borodovsky M."/>
        </authorList>
    </citation>
    <scope>NUCLEOTIDE SEQUENCE [LARGE SCALE GENOMIC DNA]</scope>
    <source>
        <strain evidence="5 6">C-169</strain>
    </source>
</reference>
<accession>I0Z0M6</accession>
<feature type="domain" description="Beta-mannosidase-like galactose-binding" evidence="4">
    <location>
        <begin position="6"/>
        <end position="170"/>
    </location>
</feature>
<dbReference type="Pfam" id="PF00703">
    <property type="entry name" value="Glyco_hydro_2"/>
    <property type="match status" value="1"/>
</dbReference>
<dbReference type="eggNOG" id="KOG2230">
    <property type="taxonomic scope" value="Eukaryota"/>
</dbReference>
<dbReference type="STRING" id="574566.I0Z0M6"/>
<dbReference type="InterPro" id="IPR043534">
    <property type="entry name" value="EBDG/EBM"/>
</dbReference>
<dbReference type="Gene3D" id="2.60.40.10">
    <property type="entry name" value="Immunoglobulins"/>
    <property type="match status" value="1"/>
</dbReference>
<feature type="domain" description="Glycoside hydrolase family 2 immunoglobulin-like beta-sandwich" evidence="3">
    <location>
        <begin position="199"/>
        <end position="343"/>
    </location>
</feature>
<organism evidence="5 6">
    <name type="scientific">Coccomyxa subellipsoidea (strain C-169)</name>
    <name type="common">Green microalga</name>
    <dbReference type="NCBI Taxonomy" id="574566"/>
    <lineage>
        <taxon>Eukaryota</taxon>
        <taxon>Viridiplantae</taxon>
        <taxon>Chlorophyta</taxon>
        <taxon>core chlorophytes</taxon>
        <taxon>Trebouxiophyceae</taxon>
        <taxon>Trebouxiophyceae incertae sedis</taxon>
        <taxon>Coccomyxaceae</taxon>
        <taxon>Coccomyxa</taxon>
        <taxon>Coccomyxa subellipsoidea</taxon>
    </lineage>
</organism>
<evidence type="ECO:0000313" key="5">
    <source>
        <dbReference type="EMBL" id="EIE24195.1"/>
    </source>
</evidence>
<dbReference type="InterPro" id="IPR008979">
    <property type="entry name" value="Galactose-bd-like_sf"/>
</dbReference>
<proteinExistence type="predicted"/>
<dbReference type="GO" id="GO:0004553">
    <property type="term" value="F:hydrolase activity, hydrolyzing O-glycosyl compounds"/>
    <property type="evidence" value="ECO:0007669"/>
    <property type="project" value="InterPro"/>
</dbReference>
<dbReference type="RefSeq" id="XP_005648739.1">
    <property type="nucleotide sequence ID" value="XM_005648682.1"/>
</dbReference>
<keyword evidence="2" id="KW-0326">Glycosidase</keyword>
<gene>
    <name evidence="5" type="ORF">COCSUDRAFT_28678</name>
</gene>
<dbReference type="InterPro" id="IPR017853">
    <property type="entry name" value="GH"/>
</dbReference>
<evidence type="ECO:0000256" key="1">
    <source>
        <dbReference type="ARBA" id="ARBA00022801"/>
    </source>
</evidence>
<evidence type="ECO:0000256" key="2">
    <source>
        <dbReference type="ARBA" id="ARBA00023295"/>
    </source>
</evidence>
<dbReference type="SUPFAM" id="SSF49303">
    <property type="entry name" value="beta-Galactosidase/glucuronidase domain"/>
    <property type="match status" value="1"/>
</dbReference>
<dbReference type="PANTHER" id="PTHR43536:SF1">
    <property type="entry name" value="MANNOSYLGLYCOPROTEIN ENDO-BETA-MANNOSIDASE"/>
    <property type="match status" value="1"/>
</dbReference>
<evidence type="ECO:0000259" key="3">
    <source>
        <dbReference type="Pfam" id="PF00703"/>
    </source>
</evidence>
<dbReference type="KEGG" id="csl:COCSUDRAFT_28678"/>
<dbReference type="InterPro" id="IPR054593">
    <property type="entry name" value="Beta-mannosidase-like_N2"/>
</dbReference>
<evidence type="ECO:0000259" key="4">
    <source>
        <dbReference type="Pfam" id="PF22666"/>
    </source>
</evidence>
<dbReference type="SUPFAM" id="SSF49785">
    <property type="entry name" value="Galactose-binding domain-like"/>
    <property type="match status" value="1"/>
</dbReference>
<dbReference type="GeneID" id="17042193"/>
<dbReference type="InterPro" id="IPR006102">
    <property type="entry name" value="Ig-like_GH2"/>
</dbReference>
<dbReference type="GO" id="GO:0005975">
    <property type="term" value="P:carbohydrate metabolic process"/>
    <property type="evidence" value="ECO:0007669"/>
    <property type="project" value="InterPro"/>
</dbReference>
<dbReference type="Proteomes" id="UP000007264">
    <property type="component" value="Unassembled WGS sequence"/>
</dbReference>
<dbReference type="InterPro" id="IPR036156">
    <property type="entry name" value="Beta-gal/glucu_dom_sf"/>
</dbReference>
<keyword evidence="1 5" id="KW-0378">Hydrolase</keyword>